<evidence type="ECO:0000256" key="12">
    <source>
        <dbReference type="ARBA" id="ARBA00047899"/>
    </source>
</evidence>
<dbReference type="InterPro" id="IPR011009">
    <property type="entry name" value="Kinase-like_dom_sf"/>
</dbReference>
<dbReference type="PANTHER" id="PTHR48006">
    <property type="entry name" value="LEUCINE-RICH REPEAT-CONTAINING PROTEIN DDB_G0281931-RELATED"/>
    <property type="match status" value="1"/>
</dbReference>
<dbReference type="EMBL" id="CACSLK010030184">
    <property type="protein sequence ID" value="CAA0836930.1"/>
    <property type="molecule type" value="Genomic_DNA"/>
</dbReference>
<dbReference type="PANTHER" id="PTHR48006:SF60">
    <property type="entry name" value="PROTEIN KINASE DOMAIN-CONTAINING PROTEIN"/>
    <property type="match status" value="1"/>
</dbReference>
<evidence type="ECO:0000256" key="2">
    <source>
        <dbReference type="ARBA" id="ARBA00012513"/>
    </source>
</evidence>
<dbReference type="Pfam" id="PF00069">
    <property type="entry name" value="Pkinase"/>
    <property type="match status" value="1"/>
</dbReference>
<dbReference type="PROSITE" id="PS50011">
    <property type="entry name" value="PROTEIN_KINASE_DOM"/>
    <property type="match status" value="1"/>
</dbReference>
<comment type="catalytic activity">
    <reaction evidence="12">
        <text>L-threonyl-[protein] + ATP = O-phospho-L-threonyl-[protein] + ADP + H(+)</text>
        <dbReference type="Rhea" id="RHEA:46608"/>
        <dbReference type="Rhea" id="RHEA-COMP:11060"/>
        <dbReference type="Rhea" id="RHEA-COMP:11605"/>
        <dbReference type="ChEBI" id="CHEBI:15378"/>
        <dbReference type="ChEBI" id="CHEBI:30013"/>
        <dbReference type="ChEBI" id="CHEBI:30616"/>
        <dbReference type="ChEBI" id="CHEBI:61977"/>
        <dbReference type="ChEBI" id="CHEBI:456216"/>
        <dbReference type="EC" id="2.7.11.1"/>
    </reaction>
</comment>
<keyword evidence="14" id="KW-0812">Transmembrane</keyword>
<evidence type="ECO:0000256" key="9">
    <source>
        <dbReference type="ARBA" id="ARBA00022840"/>
    </source>
</evidence>
<accession>A0A9N7NTX7</accession>
<reference evidence="16" key="1">
    <citation type="submission" date="2019-12" db="EMBL/GenBank/DDBJ databases">
        <authorList>
            <person name="Scholes J."/>
        </authorList>
    </citation>
    <scope>NUCLEOTIDE SEQUENCE</scope>
</reference>
<keyword evidence="9" id="KW-0067">ATP-binding</keyword>
<dbReference type="SUPFAM" id="SSF56112">
    <property type="entry name" value="Protein kinase-like (PK-like)"/>
    <property type="match status" value="1"/>
</dbReference>
<feature type="transmembrane region" description="Helical" evidence="14">
    <location>
        <begin position="176"/>
        <end position="196"/>
    </location>
</feature>
<organism evidence="16 17">
    <name type="scientific">Striga hermonthica</name>
    <name type="common">Purple witchweed</name>
    <name type="synonym">Buchnera hermonthica</name>
    <dbReference type="NCBI Taxonomy" id="68872"/>
    <lineage>
        <taxon>Eukaryota</taxon>
        <taxon>Viridiplantae</taxon>
        <taxon>Streptophyta</taxon>
        <taxon>Embryophyta</taxon>
        <taxon>Tracheophyta</taxon>
        <taxon>Spermatophyta</taxon>
        <taxon>Magnoliopsida</taxon>
        <taxon>eudicotyledons</taxon>
        <taxon>Gunneridae</taxon>
        <taxon>Pentapetalae</taxon>
        <taxon>asterids</taxon>
        <taxon>lamiids</taxon>
        <taxon>Lamiales</taxon>
        <taxon>Orobanchaceae</taxon>
        <taxon>Buchnereae</taxon>
        <taxon>Striga</taxon>
    </lineage>
</organism>
<evidence type="ECO:0000256" key="5">
    <source>
        <dbReference type="ARBA" id="ARBA00022679"/>
    </source>
</evidence>
<proteinExistence type="predicted"/>
<comment type="caution">
    <text evidence="16">The sequence shown here is derived from an EMBL/GenBank/DDBJ whole genome shotgun (WGS) entry which is preliminary data.</text>
</comment>
<evidence type="ECO:0000256" key="6">
    <source>
        <dbReference type="ARBA" id="ARBA00022729"/>
    </source>
</evidence>
<dbReference type="Gene3D" id="1.10.510.10">
    <property type="entry name" value="Transferase(Phosphotransferase) domain 1"/>
    <property type="match status" value="1"/>
</dbReference>
<comment type="subcellular location">
    <subcellularLocation>
        <location evidence="1">Membrane</location>
        <topology evidence="1">Single-pass type I membrane protein</topology>
    </subcellularLocation>
</comment>
<dbReference type="InterPro" id="IPR000719">
    <property type="entry name" value="Prot_kinase_dom"/>
</dbReference>
<evidence type="ECO:0000256" key="3">
    <source>
        <dbReference type="ARBA" id="ARBA00022527"/>
    </source>
</evidence>
<sequence>MEQSQSHCKICRDCVLWHSFFVNCGGGRTRFEGNEYDENLSNLGPSHFEWNDRWAYSSTGTYTGEDTALYRVGSDSLMIDANTNLYQTARLAASSIKYYGLCMQQGSYRVCLYFVEIMYFDNATYRNLGMRVFDVAIQGTTAIPIRGIYGPLISAIAVTPNYDVSTGSGEILSARAITGIVISSCVVVFLVLFVLWKKGYLGGKESEDNGREEQRVNLNWSTRKKICIRRAKGLAYLHEESRLIIVHRDIKATNVLLDRDLTAKISDFGLAKLDEENTHISTQIVGLWRAPCNRSPPPLYDEENAKDTLSEVNPFGVRVDRLEDEGFSGCWEAAFWVGVPEFSCGLDAADFLTGLRSTSAREPSRPRGPHARLGFLKRKGAENAKPIALCANPSPNLRPTMSSVVSMLEGKAKVQALLVKRGPAGKDVQFKAFEVLSQDSQTQVSKISHDCREQRGVSMDGLEDGYRCACSGHGGLDFLQGQWRAGCPPRAGGRASSPVSSPSNRRSQTAWHAAVAAATYSASHVDNATIFCFSDCHEIGADPRKTSTPEVLFRPSMLPAISASLKTVSRSPL</sequence>
<dbReference type="GO" id="GO:0016020">
    <property type="term" value="C:membrane"/>
    <property type="evidence" value="ECO:0007669"/>
    <property type="project" value="UniProtKB-SubCell"/>
</dbReference>
<keyword evidence="10 16" id="KW-0675">Receptor</keyword>
<evidence type="ECO:0000256" key="14">
    <source>
        <dbReference type="SAM" id="Phobius"/>
    </source>
</evidence>
<dbReference type="GO" id="GO:0004674">
    <property type="term" value="F:protein serine/threonine kinase activity"/>
    <property type="evidence" value="ECO:0007669"/>
    <property type="project" value="UniProtKB-KW"/>
</dbReference>
<evidence type="ECO:0000256" key="1">
    <source>
        <dbReference type="ARBA" id="ARBA00004479"/>
    </source>
</evidence>
<evidence type="ECO:0000259" key="15">
    <source>
        <dbReference type="PROSITE" id="PS50011"/>
    </source>
</evidence>
<name>A0A9N7NTX7_STRHE</name>
<keyword evidence="5" id="KW-0808">Transferase</keyword>
<keyword evidence="14" id="KW-1133">Transmembrane helix</keyword>
<keyword evidence="11" id="KW-0325">Glycoprotein</keyword>
<dbReference type="InterPro" id="IPR021720">
    <property type="entry name" value="Malectin_dom"/>
</dbReference>
<evidence type="ECO:0000313" key="17">
    <source>
        <dbReference type="Proteomes" id="UP001153555"/>
    </source>
</evidence>
<dbReference type="PROSITE" id="PS00108">
    <property type="entry name" value="PROTEIN_KINASE_ST"/>
    <property type="match status" value="1"/>
</dbReference>
<keyword evidence="8 16" id="KW-0418">Kinase</keyword>
<keyword evidence="3" id="KW-0723">Serine/threonine-protein kinase</keyword>
<evidence type="ECO:0000256" key="7">
    <source>
        <dbReference type="ARBA" id="ARBA00022741"/>
    </source>
</evidence>
<dbReference type="GO" id="GO:0005524">
    <property type="term" value="F:ATP binding"/>
    <property type="evidence" value="ECO:0007669"/>
    <property type="project" value="UniProtKB-KW"/>
</dbReference>
<dbReference type="InterPro" id="IPR008271">
    <property type="entry name" value="Ser/Thr_kinase_AS"/>
</dbReference>
<evidence type="ECO:0000256" key="8">
    <source>
        <dbReference type="ARBA" id="ARBA00022777"/>
    </source>
</evidence>
<dbReference type="Proteomes" id="UP001153555">
    <property type="component" value="Unassembled WGS sequence"/>
</dbReference>
<keyword evidence="14" id="KW-0472">Membrane</keyword>
<dbReference type="AlphaFoldDB" id="A0A9N7NTX7"/>
<evidence type="ECO:0000256" key="10">
    <source>
        <dbReference type="ARBA" id="ARBA00023170"/>
    </source>
</evidence>
<keyword evidence="6" id="KW-0732">Signal</keyword>
<feature type="domain" description="Protein kinase" evidence="15">
    <location>
        <begin position="122"/>
        <end position="418"/>
    </location>
</feature>
<evidence type="ECO:0000256" key="11">
    <source>
        <dbReference type="ARBA" id="ARBA00023180"/>
    </source>
</evidence>
<dbReference type="FunFam" id="1.10.510.10:FF:001023">
    <property type="entry name" value="Os07g0541700 protein"/>
    <property type="match status" value="1"/>
</dbReference>
<protein>
    <recommendedName>
        <fullName evidence="2">non-specific serine/threonine protein kinase</fullName>
        <ecNumber evidence="2">2.7.11.1</ecNumber>
    </recommendedName>
</protein>
<dbReference type="Pfam" id="PF11721">
    <property type="entry name" value="Malectin"/>
    <property type="match status" value="1"/>
</dbReference>
<dbReference type="EC" id="2.7.11.1" evidence="2"/>
<evidence type="ECO:0000256" key="13">
    <source>
        <dbReference type="ARBA" id="ARBA00048679"/>
    </source>
</evidence>
<evidence type="ECO:0000256" key="4">
    <source>
        <dbReference type="ARBA" id="ARBA00022553"/>
    </source>
</evidence>
<dbReference type="InterPro" id="IPR051824">
    <property type="entry name" value="LRR_Rcpt-Like_S/T_Kinase"/>
</dbReference>
<keyword evidence="7" id="KW-0547">Nucleotide-binding</keyword>
<evidence type="ECO:0000313" key="16">
    <source>
        <dbReference type="EMBL" id="CAA0836930.1"/>
    </source>
</evidence>
<dbReference type="Gene3D" id="2.60.120.430">
    <property type="entry name" value="Galactose-binding lectin"/>
    <property type="match status" value="1"/>
</dbReference>
<keyword evidence="4" id="KW-0597">Phosphoprotein</keyword>
<gene>
    <name evidence="16" type="ORF">SHERM_03960</name>
</gene>
<keyword evidence="17" id="KW-1185">Reference proteome</keyword>
<dbReference type="OrthoDB" id="1938112at2759"/>
<comment type="catalytic activity">
    <reaction evidence="13">
        <text>L-seryl-[protein] + ATP = O-phospho-L-seryl-[protein] + ADP + H(+)</text>
        <dbReference type="Rhea" id="RHEA:17989"/>
        <dbReference type="Rhea" id="RHEA-COMP:9863"/>
        <dbReference type="Rhea" id="RHEA-COMP:11604"/>
        <dbReference type="ChEBI" id="CHEBI:15378"/>
        <dbReference type="ChEBI" id="CHEBI:29999"/>
        <dbReference type="ChEBI" id="CHEBI:30616"/>
        <dbReference type="ChEBI" id="CHEBI:83421"/>
        <dbReference type="ChEBI" id="CHEBI:456216"/>
        <dbReference type="EC" id="2.7.11.1"/>
    </reaction>
</comment>